<keyword evidence="5" id="KW-0106">Calcium</keyword>
<organism evidence="9 10">
    <name type="scientific">Noviherbaspirillum suwonense</name>
    <dbReference type="NCBI Taxonomy" id="1224511"/>
    <lineage>
        <taxon>Bacteria</taxon>
        <taxon>Pseudomonadati</taxon>
        <taxon>Pseudomonadota</taxon>
        <taxon>Betaproteobacteria</taxon>
        <taxon>Burkholderiales</taxon>
        <taxon>Oxalobacteraceae</taxon>
        <taxon>Noviherbaspirillum</taxon>
    </lineage>
</organism>
<evidence type="ECO:0000313" key="10">
    <source>
        <dbReference type="Proteomes" id="UP001158049"/>
    </source>
</evidence>
<keyword evidence="7" id="KW-0732">Signal</keyword>
<gene>
    <name evidence="9" type="ORF">SAMN06295970_103275</name>
</gene>
<accession>A0ABY1Q368</accession>
<protein>
    <submittedName>
        <fullName evidence="9">Type IV pilus assembly protein PilY1</fullName>
    </submittedName>
</protein>
<evidence type="ECO:0000256" key="7">
    <source>
        <dbReference type="SAM" id="SignalP"/>
    </source>
</evidence>
<dbReference type="InterPro" id="IPR011047">
    <property type="entry name" value="Quinoprotein_ADH-like_sf"/>
</dbReference>
<evidence type="ECO:0000256" key="4">
    <source>
        <dbReference type="ARBA" id="ARBA00022723"/>
    </source>
</evidence>
<comment type="caution">
    <text evidence="9">The sequence shown here is derived from an EMBL/GenBank/DDBJ whole genome shotgun (WGS) entry which is preliminary data.</text>
</comment>
<feature type="domain" description="PilY1 beta-propeller" evidence="8">
    <location>
        <begin position="680"/>
        <end position="1018"/>
    </location>
</feature>
<evidence type="ECO:0000313" key="9">
    <source>
        <dbReference type="EMBL" id="SMP53358.1"/>
    </source>
</evidence>
<dbReference type="SUPFAM" id="SSF50998">
    <property type="entry name" value="Quinoprotein alcohol dehydrogenase-like"/>
    <property type="match status" value="1"/>
</dbReference>
<keyword evidence="4" id="KW-0479">Metal-binding</keyword>
<dbReference type="InterPro" id="IPR018391">
    <property type="entry name" value="PQQ_b-propeller_rpt"/>
</dbReference>
<evidence type="ECO:0000256" key="6">
    <source>
        <dbReference type="ARBA" id="ARBA00023263"/>
    </source>
</evidence>
<dbReference type="Pfam" id="PF05567">
    <property type="entry name" value="T4P_PilY1"/>
    <property type="match status" value="1"/>
</dbReference>
<keyword evidence="10" id="KW-1185">Reference proteome</keyword>
<dbReference type="InterPro" id="IPR036465">
    <property type="entry name" value="vWFA_dom_sf"/>
</dbReference>
<keyword evidence="6" id="KW-0281">Fimbrium</keyword>
<feature type="signal peptide" evidence="7">
    <location>
        <begin position="1"/>
        <end position="27"/>
    </location>
</feature>
<evidence type="ECO:0000259" key="8">
    <source>
        <dbReference type="Pfam" id="PF05567"/>
    </source>
</evidence>
<proteinExistence type="inferred from homology"/>
<evidence type="ECO:0000256" key="1">
    <source>
        <dbReference type="ARBA" id="ARBA00004561"/>
    </source>
</evidence>
<keyword evidence="3" id="KW-1029">Fimbrium biogenesis</keyword>
<reference evidence="9 10" key="1">
    <citation type="submission" date="2017-05" db="EMBL/GenBank/DDBJ databases">
        <authorList>
            <person name="Varghese N."/>
            <person name="Submissions S."/>
        </authorList>
    </citation>
    <scope>NUCLEOTIDE SEQUENCE [LARGE SCALE GENOMIC DNA]</scope>
    <source>
        <strain evidence="9 10">DSM 26001</strain>
    </source>
</reference>
<evidence type="ECO:0000256" key="5">
    <source>
        <dbReference type="ARBA" id="ARBA00022837"/>
    </source>
</evidence>
<evidence type="ECO:0000256" key="3">
    <source>
        <dbReference type="ARBA" id="ARBA00022558"/>
    </source>
</evidence>
<dbReference type="Gene3D" id="2.130.10.10">
    <property type="entry name" value="YVTN repeat-like/Quinoprotein amine dehydrogenase"/>
    <property type="match status" value="1"/>
</dbReference>
<dbReference type="EMBL" id="FXUL01000003">
    <property type="protein sequence ID" value="SMP53358.1"/>
    <property type="molecule type" value="Genomic_DNA"/>
</dbReference>
<evidence type="ECO:0000256" key="2">
    <source>
        <dbReference type="ARBA" id="ARBA00008387"/>
    </source>
</evidence>
<dbReference type="InterPro" id="IPR015943">
    <property type="entry name" value="WD40/YVTN_repeat-like_dom_sf"/>
</dbReference>
<comment type="similarity">
    <text evidence="2">Belongs to the PilY1 family.</text>
</comment>
<dbReference type="Proteomes" id="UP001158049">
    <property type="component" value="Unassembled WGS sequence"/>
</dbReference>
<dbReference type="RefSeq" id="WP_283441537.1">
    <property type="nucleotide sequence ID" value="NZ_FXUL01000003.1"/>
</dbReference>
<sequence length="1165" mass="123737">MKQHSTAIATIAAVASVLLWPLLAAQAAVTDIANVPIASSPSTSVKPNVMFVLDDSGSMSWTYMPDAADDFRGAYGYASSHCNSAYYDPTVKYLPPLDSTGRSFANASFSGAYSDGFDNSSPVVNLGSQFIVNRFVPEAANGWYAANGSYTRYSYGAGAAYYYTYSGSQDVPNYGDTTSFFYRECNTAIGTNDKVNNVTVSNLFTKRVVSSNSGPGATDERQNFANWYSYYRTRMLAMKTAASRAFAAVGDNYRVGFMSINNNTGADYRNIGDFTATQKKSWYDTLTAAVPYNGTPLRSALSTAGLIYAGKLNGLTFNGSTVADPVQYSCQQNFAILSTDGYWNTGRDSGCSGRNGAGCTLARNVGVGDTDSATTQARPMRDDLKKADTLADVAMYYYNQDLRTPALNNCTGALGSSAALVCDNNVPGGSTDRNAQQHMTTFTLGLGVSGTLKYTDDYLSGGSADYNALIQGSKKWPDAITDEGAARIDDLWHAAVNGRGTYFNATSPDALYTGLSKALAGVSARTGASSAAATSNLEPVAGDNFVYSALYRTVKWDGDLQAKTIDPATGAISTTPLWSAQELLDGLVSATSDSRTIYTFDGSATSKLKSFTWTALNATEKGYFNNICSGSKLSQCTTLSTADQTAVSGANLVNFLRGQKGFEDLTSNTSRLYRSREHTLGDIVGSQPVYVKAPPFEYADLNYATFKENQKTTRPATVYVASNDGMLHAFNGDTGVERWAYVPPVVMPELYRLADQNYAANHRYFVDGSPTVGDICPGAPSATCAATAWKSILVGGLNAGGRGYYALDVTDPANPKALWNFSVSDDANLGYTFGNPVITKRRDGTWVVVFTSGYNNVSPGDGKGYLYVLNAATGQLLLRLSTGSGDTTTPSNLAKINAWVPVPTSNSAERFYGGDMLGNVWRFDTDDLTPPVGREAFLLARLGQIAGAGLQSVTTKPELTDVVSNGTHYTVVHVGTGRYFAASDLTDVSVQSVYALRDDLTATGLGLARSAGVLVNRTLQTLAGDNKRTVPTDGTAMNWATKAGWYVDLASSGERVNVDMQQQFGLLTVVGNVPNVDACTVGGYAWLYNFDFQTGLAAAGAKGGVVGIRLGGNALVAGVKLTRLATGKAVTLVTDTGGGLSIEENPTSTATRGVAKRVSWRELVN</sequence>
<name>A0ABY1Q368_9BURK</name>
<dbReference type="InterPro" id="IPR008707">
    <property type="entry name" value="B-propeller_PilY1"/>
</dbReference>
<feature type="chain" id="PRO_5047546982" evidence="7">
    <location>
        <begin position="28"/>
        <end position="1165"/>
    </location>
</feature>
<dbReference type="SMART" id="SM00564">
    <property type="entry name" value="PQQ"/>
    <property type="match status" value="3"/>
</dbReference>
<comment type="subcellular location">
    <subcellularLocation>
        <location evidence="1">Fimbrium</location>
    </subcellularLocation>
</comment>
<dbReference type="Gene3D" id="3.40.50.410">
    <property type="entry name" value="von Willebrand factor, type A domain"/>
    <property type="match status" value="1"/>
</dbReference>